<dbReference type="PROSITE" id="PS51257">
    <property type="entry name" value="PROKAR_LIPOPROTEIN"/>
    <property type="match status" value="1"/>
</dbReference>
<organism evidence="2 3">
    <name type="scientific">Bacillus mesophilus</name>
    <dbReference type="NCBI Taxonomy" id="1808955"/>
    <lineage>
        <taxon>Bacteria</taxon>
        <taxon>Bacillati</taxon>
        <taxon>Bacillota</taxon>
        <taxon>Bacilli</taxon>
        <taxon>Bacillales</taxon>
        <taxon>Bacillaceae</taxon>
        <taxon>Bacillus</taxon>
    </lineage>
</organism>
<dbReference type="EMBL" id="JAAIWM010000016">
    <property type="protein sequence ID" value="NEY74213.1"/>
    <property type="molecule type" value="Genomic_DNA"/>
</dbReference>
<evidence type="ECO:0000313" key="2">
    <source>
        <dbReference type="EMBL" id="NEY74213.1"/>
    </source>
</evidence>
<protein>
    <recommendedName>
        <fullName evidence="4">Lipoprotein</fullName>
    </recommendedName>
</protein>
<name>A0A6M0QCX0_9BACI</name>
<proteinExistence type="predicted"/>
<keyword evidence="1" id="KW-0732">Signal</keyword>
<reference evidence="2 3" key="1">
    <citation type="submission" date="2020-02" db="EMBL/GenBank/DDBJ databases">
        <title>Bacillus aquiflavi sp. nov., isolated from yellow water of strong flavor Chinese baijiu in Yibin region of China.</title>
        <authorList>
            <person name="Xie J."/>
        </authorList>
    </citation>
    <scope>NUCLEOTIDE SEQUENCE [LARGE SCALE GENOMIC DNA]</scope>
    <source>
        <strain evidence="2 3">SA4</strain>
    </source>
</reference>
<gene>
    <name evidence="2" type="ORF">G4D63_21185</name>
</gene>
<dbReference type="AlphaFoldDB" id="A0A6M0QCX0"/>
<dbReference type="Proteomes" id="UP000481043">
    <property type="component" value="Unassembled WGS sequence"/>
</dbReference>
<evidence type="ECO:0000313" key="3">
    <source>
        <dbReference type="Proteomes" id="UP000481043"/>
    </source>
</evidence>
<comment type="caution">
    <text evidence="2">The sequence shown here is derived from an EMBL/GenBank/DDBJ whole genome shotgun (WGS) entry which is preliminary data.</text>
</comment>
<feature type="chain" id="PRO_5039335657" description="Lipoprotein" evidence="1">
    <location>
        <begin position="19"/>
        <end position="139"/>
    </location>
</feature>
<dbReference type="RefSeq" id="WP_163182076.1">
    <property type="nucleotide sequence ID" value="NZ_JAAIWM010000016.1"/>
</dbReference>
<feature type="signal peptide" evidence="1">
    <location>
        <begin position="1"/>
        <end position="18"/>
    </location>
</feature>
<accession>A0A6M0QCX0</accession>
<evidence type="ECO:0008006" key="4">
    <source>
        <dbReference type="Google" id="ProtNLM"/>
    </source>
</evidence>
<evidence type="ECO:0000256" key="1">
    <source>
        <dbReference type="SAM" id="SignalP"/>
    </source>
</evidence>
<sequence>MMKLRVLFGILLIIILTACSSTTQTVVSNEVTFYGEGEYWNVSYIYNPELYDEKMVNWVEIELKDFELSQGDINNIDIELESRDGLITGNIGDMETKIEGNVISFLVGTVNFETYKEDEYKITINFKDKQDVIKLQMKR</sequence>
<keyword evidence="3" id="KW-1185">Reference proteome</keyword>